<dbReference type="PANTHER" id="PTHR30546:SF23">
    <property type="entry name" value="FLAVOPROTEIN-LIKE PROTEIN YCP4-RELATED"/>
    <property type="match status" value="1"/>
</dbReference>
<keyword evidence="3" id="KW-0560">Oxidoreductase</keyword>
<reference evidence="3 4" key="1">
    <citation type="submission" date="2019-10" db="EMBL/GenBank/DDBJ databases">
        <title>A soil myxobacterium in the family Polyangiaceae.</title>
        <authorList>
            <person name="Li Y."/>
            <person name="Wang J."/>
        </authorList>
    </citation>
    <scope>NUCLEOTIDE SEQUENCE [LARGE SCALE GENOMIC DNA]</scope>
    <source>
        <strain evidence="3 4">DSM 14734</strain>
    </source>
</reference>
<dbReference type="InterPro" id="IPR010089">
    <property type="entry name" value="Flavoprotein_WrbA-like"/>
</dbReference>
<evidence type="ECO:0000259" key="2">
    <source>
        <dbReference type="PROSITE" id="PS50902"/>
    </source>
</evidence>
<name>A0A6N7PKM0_9BACT</name>
<dbReference type="PANTHER" id="PTHR30546">
    <property type="entry name" value="FLAVODOXIN-RELATED PROTEIN WRBA-RELATED"/>
    <property type="match status" value="1"/>
</dbReference>
<dbReference type="AlphaFoldDB" id="A0A6N7PKM0"/>
<sequence length="196" mass="20970">MPNVAIIYYSSTGTNHAMAQAVGEGARSAGAEVRVRLIAETAPDAAIDSNPAWRAFVDKTKDEPRASHDDLVWADAVVIGTPTRFGNVASQLKAFIDTTGGLWYQGKLANKVYAGFTSANTVHGGQESTLLALYNTFYHWGGVIVTPGYTDPLVFKSGGNPYGPSVTAERAPTEHDIAHATYLGRRVAEMAKKLRA</sequence>
<evidence type="ECO:0000256" key="1">
    <source>
        <dbReference type="ARBA" id="ARBA00006961"/>
    </source>
</evidence>
<dbReference type="Proteomes" id="UP000440224">
    <property type="component" value="Unassembled WGS sequence"/>
</dbReference>
<dbReference type="NCBIfam" id="NF002999">
    <property type="entry name" value="PRK03767.1"/>
    <property type="match status" value="1"/>
</dbReference>
<evidence type="ECO:0000313" key="3">
    <source>
        <dbReference type="EMBL" id="MRG91386.1"/>
    </source>
</evidence>
<dbReference type="EMBL" id="WJIE01000001">
    <property type="protein sequence ID" value="MRG91386.1"/>
    <property type="molecule type" value="Genomic_DNA"/>
</dbReference>
<dbReference type="FunFam" id="3.40.50.360:FF:000001">
    <property type="entry name" value="NAD(P)H dehydrogenase (Quinone) FQR1-like"/>
    <property type="match status" value="1"/>
</dbReference>
<dbReference type="RefSeq" id="WP_153818183.1">
    <property type="nucleotide sequence ID" value="NZ_WJIE01000001.1"/>
</dbReference>
<protein>
    <submittedName>
        <fullName evidence="3">NAD(P)H:quinone oxidoreductase</fullName>
        <ecNumber evidence="3">1.6.5.2</ecNumber>
    </submittedName>
</protein>
<keyword evidence="4" id="KW-1185">Reference proteome</keyword>
<dbReference type="EC" id="1.6.5.2" evidence="3"/>
<comment type="similarity">
    <text evidence="1">Belongs to the WrbA family.</text>
</comment>
<dbReference type="Pfam" id="PF03358">
    <property type="entry name" value="FMN_red"/>
    <property type="match status" value="1"/>
</dbReference>
<dbReference type="NCBIfam" id="TIGR01755">
    <property type="entry name" value="flav_wrbA"/>
    <property type="match status" value="1"/>
</dbReference>
<dbReference type="Gene3D" id="3.40.50.360">
    <property type="match status" value="1"/>
</dbReference>
<accession>A0A6N7PKM0</accession>
<dbReference type="OrthoDB" id="9801479at2"/>
<comment type="caution">
    <text evidence="3">The sequence shown here is derived from an EMBL/GenBank/DDBJ whole genome shotgun (WGS) entry which is preliminary data.</text>
</comment>
<feature type="domain" description="Flavodoxin-like" evidence="2">
    <location>
        <begin position="4"/>
        <end position="188"/>
    </location>
</feature>
<gene>
    <name evidence="3" type="primary">wrbA</name>
    <name evidence="3" type="ORF">GF068_05535</name>
</gene>
<dbReference type="InterPro" id="IPR029039">
    <property type="entry name" value="Flavoprotein-like_sf"/>
</dbReference>
<dbReference type="SUPFAM" id="SSF52218">
    <property type="entry name" value="Flavoproteins"/>
    <property type="match status" value="1"/>
</dbReference>
<dbReference type="InterPro" id="IPR005025">
    <property type="entry name" value="FMN_Rdtase-like_dom"/>
</dbReference>
<dbReference type="PROSITE" id="PS50902">
    <property type="entry name" value="FLAVODOXIN_LIKE"/>
    <property type="match status" value="1"/>
</dbReference>
<dbReference type="GO" id="GO:0003955">
    <property type="term" value="F:NAD(P)H dehydrogenase (quinone) activity"/>
    <property type="evidence" value="ECO:0007669"/>
    <property type="project" value="UniProtKB-EC"/>
</dbReference>
<proteinExistence type="inferred from homology"/>
<evidence type="ECO:0000313" key="4">
    <source>
        <dbReference type="Proteomes" id="UP000440224"/>
    </source>
</evidence>
<dbReference type="GO" id="GO:0016020">
    <property type="term" value="C:membrane"/>
    <property type="evidence" value="ECO:0007669"/>
    <property type="project" value="TreeGrafter"/>
</dbReference>
<organism evidence="3 4">
    <name type="scientific">Polyangium spumosum</name>
    <dbReference type="NCBI Taxonomy" id="889282"/>
    <lineage>
        <taxon>Bacteria</taxon>
        <taxon>Pseudomonadati</taxon>
        <taxon>Myxococcota</taxon>
        <taxon>Polyangia</taxon>
        <taxon>Polyangiales</taxon>
        <taxon>Polyangiaceae</taxon>
        <taxon>Polyangium</taxon>
    </lineage>
</organism>
<dbReference type="InterPro" id="IPR008254">
    <property type="entry name" value="Flavodoxin/NO_synth"/>
</dbReference>
<dbReference type="GO" id="GO:0010181">
    <property type="term" value="F:FMN binding"/>
    <property type="evidence" value="ECO:0007669"/>
    <property type="project" value="InterPro"/>
</dbReference>